<dbReference type="InterPro" id="IPR002629">
    <property type="entry name" value="Met_Synth_C/arc"/>
</dbReference>
<protein>
    <submittedName>
        <fullName evidence="3">Methionine synthase</fullName>
    </submittedName>
</protein>
<evidence type="ECO:0000256" key="1">
    <source>
        <dbReference type="SAM" id="MobiDB-lite"/>
    </source>
</evidence>
<dbReference type="RefSeq" id="WP_310913572.1">
    <property type="nucleotide sequence ID" value="NZ_JAVLVT010000009.1"/>
</dbReference>
<gene>
    <name evidence="3" type="ORF">RIF23_17135</name>
</gene>
<dbReference type="Gene3D" id="3.20.20.210">
    <property type="match status" value="1"/>
</dbReference>
<dbReference type="SUPFAM" id="SSF51726">
    <property type="entry name" value="UROD/MetE-like"/>
    <property type="match status" value="1"/>
</dbReference>
<evidence type="ECO:0000313" key="3">
    <source>
        <dbReference type="EMBL" id="MDS1272016.1"/>
    </source>
</evidence>
<proteinExistence type="predicted"/>
<dbReference type="EMBL" id="JAVLVT010000009">
    <property type="protein sequence ID" value="MDS1272016.1"/>
    <property type="molecule type" value="Genomic_DNA"/>
</dbReference>
<dbReference type="InterPro" id="IPR038071">
    <property type="entry name" value="UROD/MetE-like_sf"/>
</dbReference>
<accession>A0ABU2H9R0</accession>
<name>A0ABU2H9R0_9ACTN</name>
<sequence length="344" mass="36460">MSEQHRFPWPRASVTGVGSLPGTEPDEAARTVSGELPEFVHLAELPDRGPGADLVGRAAATLVDFPVEVQPSGWRVADRPGRDLWRARSLLSADLDAAEEHTQGYTGPFKLQLAGPWTLAATLELRTGQPLLADSGAVRDLSCAHAEGLAAHLAEIQRRIPGGHLVVQLDEPALTAVRDGRVPTASGYGRIAAPDPTTLQEHLREACAVIETAGAVPVVHCCAENPPIELLRRSGARAVGLDATLLEEEHDEPLAAAVEAGIALFLGLAARTGGEPSDPAATVDPVRTLWHRTGLDPETLSDTVVVTPRCGLVGLAPTTVREVLADCHTAARVLREEPRRDGRK</sequence>
<dbReference type="Proteomes" id="UP001250214">
    <property type="component" value="Unassembled WGS sequence"/>
</dbReference>
<keyword evidence="4" id="KW-1185">Reference proteome</keyword>
<organism evidence="3 4">
    <name type="scientific">Lipingzhangella rawalii</name>
    <dbReference type="NCBI Taxonomy" id="2055835"/>
    <lineage>
        <taxon>Bacteria</taxon>
        <taxon>Bacillati</taxon>
        <taxon>Actinomycetota</taxon>
        <taxon>Actinomycetes</taxon>
        <taxon>Streptosporangiales</taxon>
        <taxon>Nocardiopsidaceae</taxon>
        <taxon>Lipingzhangella</taxon>
    </lineage>
</organism>
<comment type="caution">
    <text evidence="3">The sequence shown here is derived from an EMBL/GenBank/DDBJ whole genome shotgun (WGS) entry which is preliminary data.</text>
</comment>
<reference evidence="4" key="1">
    <citation type="submission" date="2023-07" db="EMBL/GenBank/DDBJ databases">
        <title>Novel species in the genus Lipingzhangella isolated from Sambhar Salt Lake.</title>
        <authorList>
            <person name="Jiya N."/>
            <person name="Kajale S."/>
            <person name="Sharma A."/>
        </authorList>
    </citation>
    <scope>NUCLEOTIDE SEQUENCE [LARGE SCALE GENOMIC DNA]</scope>
    <source>
        <strain evidence="4">LS1_29</strain>
    </source>
</reference>
<feature type="region of interest" description="Disordered" evidence="1">
    <location>
        <begin position="1"/>
        <end position="28"/>
    </location>
</feature>
<evidence type="ECO:0000259" key="2">
    <source>
        <dbReference type="Pfam" id="PF01717"/>
    </source>
</evidence>
<evidence type="ECO:0000313" key="4">
    <source>
        <dbReference type="Proteomes" id="UP001250214"/>
    </source>
</evidence>
<dbReference type="Pfam" id="PF01717">
    <property type="entry name" value="Meth_synt_2"/>
    <property type="match status" value="1"/>
</dbReference>
<feature type="domain" description="Cobalamin-independent methionine synthase MetE C-terminal/archaeal" evidence="2">
    <location>
        <begin position="15"/>
        <end position="331"/>
    </location>
</feature>